<feature type="binding site" evidence="8">
    <location>
        <position position="74"/>
    </location>
    <ligand>
        <name>substrate</name>
    </ligand>
</feature>
<feature type="active site" description="Charge relay system" evidence="7">
    <location>
        <position position="134"/>
    </location>
</feature>
<feature type="active site" description="Charge relay system" evidence="7">
    <location>
        <position position="240"/>
    </location>
</feature>
<dbReference type="InterPro" id="IPR001940">
    <property type="entry name" value="Peptidase_S1C"/>
</dbReference>
<evidence type="ECO:0000259" key="9">
    <source>
        <dbReference type="PROSITE" id="PS50106"/>
    </source>
</evidence>
<dbReference type="PROSITE" id="PS51257">
    <property type="entry name" value="PROKAR_LIPOPROTEIN"/>
    <property type="match status" value="1"/>
</dbReference>
<dbReference type="PRINTS" id="PR00834">
    <property type="entry name" value="PROTEASES2C"/>
</dbReference>
<reference evidence="10" key="1">
    <citation type="submission" date="2017-02" db="EMBL/GenBank/DDBJ databases">
        <title>Delving into the versatile metabolic prowess of the omnipresent phylum Bacteroidetes.</title>
        <authorList>
            <person name="Nobu M.K."/>
            <person name="Mei R."/>
            <person name="Narihiro T."/>
            <person name="Kuroda K."/>
            <person name="Liu W.-T."/>
        </authorList>
    </citation>
    <scope>NUCLEOTIDE SEQUENCE</scope>
    <source>
        <strain evidence="10">ADurb.Bin131</strain>
    </source>
</reference>
<feature type="binding site" evidence="8">
    <location>
        <position position="165"/>
    </location>
    <ligand>
        <name>substrate</name>
    </ligand>
</feature>
<organism evidence="10">
    <name type="scientific">candidate division TA06 bacterium ADurb.Bin131</name>
    <dbReference type="NCBI Taxonomy" id="1852827"/>
    <lineage>
        <taxon>Bacteria</taxon>
        <taxon>Bacteria division TA06</taxon>
    </lineage>
</organism>
<evidence type="ECO:0000256" key="7">
    <source>
        <dbReference type="PIRSR" id="PIRSR611782-1"/>
    </source>
</evidence>
<keyword evidence="2" id="KW-0645">Protease</keyword>
<dbReference type="Pfam" id="PF13365">
    <property type="entry name" value="Trypsin_2"/>
    <property type="match status" value="1"/>
</dbReference>
<evidence type="ECO:0000313" key="10">
    <source>
        <dbReference type="EMBL" id="OQB74924.1"/>
    </source>
</evidence>
<evidence type="ECO:0000256" key="1">
    <source>
        <dbReference type="ARBA" id="ARBA00010541"/>
    </source>
</evidence>
<dbReference type="FunFam" id="2.30.42.10:FF:000037">
    <property type="entry name" value="Periplasmic serine endoprotease DegP-like"/>
    <property type="match status" value="1"/>
</dbReference>
<keyword evidence="6" id="KW-0720">Serine protease</keyword>
<dbReference type="SUPFAM" id="SSF50156">
    <property type="entry name" value="PDZ domain-like"/>
    <property type="match status" value="2"/>
</dbReference>
<sequence length="496" mass="53668">MEMKKIITAGVVAGVLGGCLAFGTIYAVVNQHYSASSAVKPLQIVDSSGAYSIQNAFVQVIKMVKPAVVMITTEKTITYKYWNPFGDDFFSDFFDNFGIPTPKRQEPKTYKKKQEGLGSGFIVDEDGYILTNNHVIQGVDKVLVKLPNDDRKYEAKVVGTDPRTDLALIKINAGRKLPVLALGDSDTIEVGEWAIAIGNPMGLEETVTVGVVSAKGRSVLGTSPYEDFIQTDAAINPGNSGGPLVNIKGEVIGINTAIIAPYVAQNIGFAIPINIAKKVFRELKSTGKVTRGFLGVYLQPITEELAASFGLKSTKGAIVSDVMSNSPAEQAGLKPGDIILEFNGTPISDVRDLQNKVADAKIGETVNLGVWREKKKINIPIKIAERPEEETIAKTESESIEKPWRGLTVSDITNELRKRFGIGSNIQGVIVLNVEPGSAADECEITSGTIIRRINDYNISSIKDFKAAVDKIDKKASATLWVLQEGNNRFCVLKGE</sequence>
<dbReference type="EC" id="3.4.21.107" evidence="10"/>
<dbReference type="NCBIfam" id="TIGR02037">
    <property type="entry name" value="degP_htrA_DO"/>
    <property type="match status" value="1"/>
</dbReference>
<keyword evidence="5 10" id="KW-0378">Hydrolase</keyword>
<dbReference type="Gene3D" id="2.40.10.120">
    <property type="match status" value="1"/>
</dbReference>
<proteinExistence type="inferred from homology"/>
<dbReference type="EMBL" id="MWDQ01000026">
    <property type="protein sequence ID" value="OQB74924.1"/>
    <property type="molecule type" value="Genomic_DNA"/>
</dbReference>
<dbReference type="InterPro" id="IPR009003">
    <property type="entry name" value="Peptidase_S1_PA"/>
</dbReference>
<dbReference type="Proteomes" id="UP000485562">
    <property type="component" value="Unassembled WGS sequence"/>
</dbReference>
<dbReference type="PANTHER" id="PTHR22939:SF129">
    <property type="entry name" value="SERINE PROTEASE HTRA2, MITOCHONDRIAL"/>
    <property type="match status" value="1"/>
</dbReference>
<evidence type="ECO:0000256" key="2">
    <source>
        <dbReference type="ARBA" id="ARBA00022670"/>
    </source>
</evidence>
<feature type="binding site" evidence="8">
    <location>
        <begin position="256"/>
        <end position="260"/>
    </location>
    <ligand>
        <name>substrate</name>
    </ligand>
</feature>
<protein>
    <submittedName>
        <fullName evidence="10">Periplasmic serine endoprotease DegP-like</fullName>
        <ecNumber evidence="10">3.4.21.107</ecNumber>
    </submittedName>
</protein>
<accession>A0A1V6CDQ5</accession>
<dbReference type="GO" id="GO:0004252">
    <property type="term" value="F:serine-type endopeptidase activity"/>
    <property type="evidence" value="ECO:0007669"/>
    <property type="project" value="InterPro"/>
</dbReference>
<keyword evidence="3" id="KW-0732">Signal</keyword>
<gene>
    <name evidence="10" type="primary">mucD</name>
    <name evidence="10" type="ORF">BWX89_00282</name>
</gene>
<name>A0A1V6CDQ5_UNCT6</name>
<feature type="binding site" evidence="8">
    <location>
        <position position="134"/>
    </location>
    <ligand>
        <name>substrate</name>
    </ligand>
</feature>
<dbReference type="SMART" id="SM00228">
    <property type="entry name" value="PDZ"/>
    <property type="match status" value="2"/>
</dbReference>
<evidence type="ECO:0000256" key="6">
    <source>
        <dbReference type="ARBA" id="ARBA00022825"/>
    </source>
</evidence>
<dbReference type="InterPro" id="IPR001478">
    <property type="entry name" value="PDZ"/>
</dbReference>
<evidence type="ECO:0000256" key="4">
    <source>
        <dbReference type="ARBA" id="ARBA00022737"/>
    </source>
</evidence>
<dbReference type="Gene3D" id="2.30.42.10">
    <property type="match status" value="2"/>
</dbReference>
<dbReference type="SUPFAM" id="SSF50494">
    <property type="entry name" value="Trypsin-like serine proteases"/>
    <property type="match status" value="1"/>
</dbReference>
<feature type="binding site" evidence="8">
    <location>
        <begin position="238"/>
        <end position="240"/>
    </location>
    <ligand>
        <name>substrate</name>
    </ligand>
</feature>
<dbReference type="PANTHER" id="PTHR22939">
    <property type="entry name" value="SERINE PROTEASE FAMILY S1C HTRA-RELATED"/>
    <property type="match status" value="1"/>
</dbReference>
<evidence type="ECO:0000256" key="5">
    <source>
        <dbReference type="ARBA" id="ARBA00022801"/>
    </source>
</evidence>
<dbReference type="CDD" id="cd10839">
    <property type="entry name" value="cpPDZ1_DegP-like"/>
    <property type="match status" value="1"/>
</dbReference>
<dbReference type="InterPro" id="IPR011782">
    <property type="entry name" value="Pept_S1C_Do"/>
</dbReference>
<dbReference type="GO" id="GO:0006508">
    <property type="term" value="P:proteolysis"/>
    <property type="evidence" value="ECO:0007669"/>
    <property type="project" value="UniProtKB-KW"/>
</dbReference>
<dbReference type="AlphaFoldDB" id="A0A1V6CDQ5"/>
<feature type="domain" description="PDZ" evidence="9">
    <location>
        <begin position="283"/>
        <end position="374"/>
    </location>
</feature>
<feature type="active site" description="Charge relay system" evidence="7">
    <location>
        <position position="165"/>
    </location>
</feature>
<comment type="similarity">
    <text evidence="1">Belongs to the peptidase S1C family.</text>
</comment>
<dbReference type="Pfam" id="PF13180">
    <property type="entry name" value="PDZ_2"/>
    <property type="match status" value="1"/>
</dbReference>
<keyword evidence="4" id="KW-0677">Repeat</keyword>
<comment type="caution">
    <text evidence="10">The sequence shown here is derived from an EMBL/GenBank/DDBJ whole genome shotgun (WGS) entry which is preliminary data.</text>
</comment>
<dbReference type="PROSITE" id="PS50106">
    <property type="entry name" value="PDZ"/>
    <property type="match status" value="1"/>
</dbReference>
<dbReference type="InterPro" id="IPR036034">
    <property type="entry name" value="PDZ_sf"/>
</dbReference>
<evidence type="ECO:0000256" key="3">
    <source>
        <dbReference type="ARBA" id="ARBA00022729"/>
    </source>
</evidence>
<evidence type="ECO:0000256" key="8">
    <source>
        <dbReference type="PIRSR" id="PIRSR611782-2"/>
    </source>
</evidence>